<dbReference type="AlphaFoldDB" id="A0A1G2C540"/>
<dbReference type="CDD" id="cd01075">
    <property type="entry name" value="NAD_bind_Leu_Phe_Val_DH"/>
    <property type="match status" value="1"/>
</dbReference>
<evidence type="ECO:0000313" key="8">
    <source>
        <dbReference type="EMBL" id="OGY96535.1"/>
    </source>
</evidence>
<evidence type="ECO:0000313" key="9">
    <source>
        <dbReference type="Proteomes" id="UP000176349"/>
    </source>
</evidence>
<protein>
    <submittedName>
        <fullName evidence="8">Leucine dehydrogenase</fullName>
    </submittedName>
</protein>
<dbReference type="Pfam" id="PF02812">
    <property type="entry name" value="ELFV_dehydrog_N"/>
    <property type="match status" value="1"/>
</dbReference>
<feature type="binding site" evidence="5">
    <location>
        <begin position="184"/>
        <end position="189"/>
    </location>
    <ligand>
        <name>NAD(+)</name>
        <dbReference type="ChEBI" id="CHEBI:57540"/>
    </ligand>
</feature>
<feature type="domain" description="Glutamate/phenylalanine/leucine/valine/L-tryptophan dehydrogenase C-terminal" evidence="7">
    <location>
        <begin position="148"/>
        <end position="358"/>
    </location>
</feature>
<dbReference type="GO" id="GO:0000166">
    <property type="term" value="F:nucleotide binding"/>
    <property type="evidence" value="ECO:0007669"/>
    <property type="project" value="UniProtKB-KW"/>
</dbReference>
<dbReference type="InterPro" id="IPR006095">
    <property type="entry name" value="Glu/Leu/Phe/Val/Trp_DH"/>
</dbReference>
<reference evidence="8 9" key="1">
    <citation type="journal article" date="2016" name="Nat. Commun.">
        <title>Thousands of microbial genomes shed light on interconnected biogeochemical processes in an aquifer system.</title>
        <authorList>
            <person name="Anantharaman K."/>
            <person name="Brown C.T."/>
            <person name="Hug L.A."/>
            <person name="Sharon I."/>
            <person name="Castelle C.J."/>
            <person name="Probst A.J."/>
            <person name="Thomas B.C."/>
            <person name="Singh A."/>
            <person name="Wilkins M.J."/>
            <person name="Karaoz U."/>
            <person name="Brodie E.L."/>
            <person name="Williams K.H."/>
            <person name="Hubbard S.S."/>
            <person name="Banfield J.F."/>
        </authorList>
    </citation>
    <scope>NUCLEOTIDE SEQUENCE [LARGE SCALE GENOMIC DNA]</scope>
</reference>
<keyword evidence="5" id="KW-0547">Nucleotide-binding</keyword>
<dbReference type="InterPro" id="IPR006097">
    <property type="entry name" value="Glu/Leu/Phe/Val/Trp_DH_dimer"/>
</dbReference>
<evidence type="ECO:0000256" key="6">
    <source>
        <dbReference type="RuleBase" id="RU004417"/>
    </source>
</evidence>
<dbReference type="PRINTS" id="PR00082">
    <property type="entry name" value="GLFDHDRGNASE"/>
</dbReference>
<dbReference type="SMART" id="SM00839">
    <property type="entry name" value="ELFV_dehydrog"/>
    <property type="match status" value="1"/>
</dbReference>
<dbReference type="InterPro" id="IPR033524">
    <property type="entry name" value="Glu/Leu/Phe/Val_DH_AS"/>
</dbReference>
<dbReference type="PANTHER" id="PTHR42722:SF1">
    <property type="entry name" value="VALINE DEHYDROGENASE"/>
    <property type="match status" value="1"/>
</dbReference>
<keyword evidence="2 6" id="KW-0560">Oxidoreductase</keyword>
<dbReference type="InterPro" id="IPR036291">
    <property type="entry name" value="NAD(P)-bd_dom_sf"/>
</dbReference>
<gene>
    <name evidence="8" type="ORF">A2128_02135</name>
</gene>
<dbReference type="SUPFAM" id="SSF51735">
    <property type="entry name" value="NAD(P)-binding Rossmann-fold domains"/>
    <property type="match status" value="1"/>
</dbReference>
<evidence type="ECO:0000256" key="3">
    <source>
        <dbReference type="ARBA" id="ARBA00023027"/>
    </source>
</evidence>
<name>A0A1G2C540_9BACT</name>
<dbReference type="PROSITE" id="PS00074">
    <property type="entry name" value="GLFV_DEHYDROGENASE"/>
    <property type="match status" value="1"/>
</dbReference>
<proteinExistence type="inferred from homology"/>
<dbReference type="Gene3D" id="3.40.50.10860">
    <property type="entry name" value="Leucine Dehydrogenase, chain A, domain 1"/>
    <property type="match status" value="1"/>
</dbReference>
<dbReference type="Proteomes" id="UP000176349">
    <property type="component" value="Unassembled WGS sequence"/>
</dbReference>
<dbReference type="EMBL" id="MHKV01000043">
    <property type="protein sequence ID" value="OGY96535.1"/>
    <property type="molecule type" value="Genomic_DNA"/>
</dbReference>
<dbReference type="SUPFAM" id="SSF53223">
    <property type="entry name" value="Aminoacid dehydrogenase-like, N-terminal domain"/>
    <property type="match status" value="1"/>
</dbReference>
<evidence type="ECO:0000259" key="7">
    <source>
        <dbReference type="SMART" id="SM00839"/>
    </source>
</evidence>
<comment type="similarity">
    <text evidence="1 6">Belongs to the Glu/Leu/Phe/Val dehydrogenases family.</text>
</comment>
<comment type="caution">
    <text evidence="8">The sequence shown here is derived from an EMBL/GenBank/DDBJ whole genome shotgun (WGS) entry which is preliminary data.</text>
</comment>
<evidence type="ECO:0000256" key="2">
    <source>
        <dbReference type="ARBA" id="ARBA00023002"/>
    </source>
</evidence>
<organism evidence="8 9">
    <name type="scientific">Candidatus Liptonbacteria bacterium GWC1_60_9</name>
    <dbReference type="NCBI Taxonomy" id="1798645"/>
    <lineage>
        <taxon>Bacteria</taxon>
        <taxon>Candidatus Liptoniibacteriota</taxon>
    </lineage>
</organism>
<evidence type="ECO:0000256" key="4">
    <source>
        <dbReference type="PIRSR" id="PIRSR000188-1"/>
    </source>
</evidence>
<feature type="active site" description="Proton donor/acceptor" evidence="4">
    <location>
        <position position="80"/>
    </location>
</feature>
<dbReference type="PANTHER" id="PTHR42722">
    <property type="entry name" value="LEUCINE DEHYDROGENASE"/>
    <property type="match status" value="1"/>
</dbReference>
<dbReference type="InterPro" id="IPR006096">
    <property type="entry name" value="Glu/Leu/Phe/Val/Trp_DH_C"/>
</dbReference>
<evidence type="ECO:0000256" key="1">
    <source>
        <dbReference type="ARBA" id="ARBA00006382"/>
    </source>
</evidence>
<keyword evidence="3 5" id="KW-0520">NAD</keyword>
<dbReference type="GO" id="GO:0016639">
    <property type="term" value="F:oxidoreductase activity, acting on the CH-NH2 group of donors, NAD or NADP as acceptor"/>
    <property type="evidence" value="ECO:0007669"/>
    <property type="project" value="InterPro"/>
</dbReference>
<evidence type="ECO:0000256" key="5">
    <source>
        <dbReference type="PIRSR" id="PIRSR000188-2"/>
    </source>
</evidence>
<dbReference type="Pfam" id="PF00208">
    <property type="entry name" value="ELFV_dehydrog"/>
    <property type="match status" value="2"/>
</dbReference>
<accession>A0A1G2C540</accession>
<dbReference type="InterPro" id="IPR046346">
    <property type="entry name" value="Aminoacid_DH-like_N_sf"/>
</dbReference>
<dbReference type="InterPro" id="IPR016211">
    <property type="entry name" value="Glu/Phe/Leu/Val/Trp_DH_bac/arc"/>
</dbReference>
<dbReference type="GO" id="GO:0006520">
    <property type="term" value="P:amino acid metabolic process"/>
    <property type="evidence" value="ECO:0007669"/>
    <property type="project" value="InterPro"/>
</dbReference>
<sequence>MDFRTLPDYRGHKLVAMIHDEQTGLHGFIAIHNDVLGPALGGTRMYPYPNDLAAVTDVLRLSRGMTYKAALAGVKFGGGKAVLVGDPKKDKNEAYLRAYGRRLNYLNGAFLTGEDVGIAVADIEIVAKETPYVNGRSEGLHDGVKGSGDPSPVTARGVLHGIRAALETIFGNDTVTGRSFAIQGLGKVGFRLARLLHEQGARLIVADVDDHMVERALTEFRGSEAVEPEEIHRQQVDVYSPCALGAVLNDRTLPELQCRIVAGAANNQLATPAHGDTLFSQGILYAPDYAINAGGLVNVTDELEPGGYDRERALRKVAHIYGTLKNVFERSAREQVPTYLVADRMADEILAAAEELKSRMRRASSL</sequence>
<dbReference type="PIRSF" id="PIRSF000188">
    <property type="entry name" value="Phe_leu_dh"/>
    <property type="match status" value="1"/>
</dbReference>
<dbReference type="Gene3D" id="3.40.50.720">
    <property type="entry name" value="NAD(P)-binding Rossmann-like Domain"/>
    <property type="match status" value="1"/>
</dbReference>